<sequence length="457" mass="51833">MIKEKFIETVNEFKMFKKGDTVLAAVSGGADSVALLNLLASCQEQFKLKLHVAHLNHLLRKNDAELDVRYVQNISQSLGIPAIVEAIDVAEFAKTHKLGIEAAARKVRYGFLERVAERIGANKIAVGHTADDNVETFLMRLLRGSGIKGLCGIPAKRGMIIRPMIRLWRRQIEDYVGSLKLVPRRDYTNYESKYMRSRVRMKLIPQLKLYNLNIKEIILQTILLLTEDKAYLEAKAEKVLNEVILSRGQDELQLKIARLKEAELPIQGHVLRRAIYELKGDLLDFSYSHIQDILAKLDAEEKWELHLPGGAFVLGNRGILTLSRNKPNKIEPVTFCYTLTVPGEIEIKEIGKRLVAEVIGRKELGEDPEIAFLDHDFLAKKLIVRSRSEGDSFSPLGMRGSKKIQDFLIDEKVPEEVRDTIPIVTSGKDIVWVGGMRIDERVKVKKNSRKVVRLTLQ</sequence>
<protein>
    <recommendedName>
        <fullName evidence="8">tRNA(Ile)-lysidine synthase</fullName>
        <ecNumber evidence="8">6.3.4.19</ecNumber>
    </recommendedName>
    <alternativeName>
        <fullName evidence="8">tRNA(Ile)-2-lysyl-cytidine synthase</fullName>
    </alternativeName>
    <alternativeName>
        <fullName evidence="8">tRNA(Ile)-lysidine synthetase</fullName>
    </alternativeName>
</protein>
<dbReference type="SMART" id="SM00977">
    <property type="entry name" value="TilS_C"/>
    <property type="match status" value="1"/>
</dbReference>
<evidence type="ECO:0000256" key="7">
    <source>
        <dbReference type="ARBA" id="ARBA00048539"/>
    </source>
</evidence>
<evidence type="ECO:0000256" key="5">
    <source>
        <dbReference type="ARBA" id="ARBA00022741"/>
    </source>
</evidence>
<gene>
    <name evidence="8" type="primary">tilS</name>
    <name evidence="10" type="ORF">A2462_04780</name>
</gene>
<dbReference type="Gene3D" id="3.40.50.620">
    <property type="entry name" value="HUPs"/>
    <property type="match status" value="1"/>
</dbReference>
<dbReference type="EC" id="6.3.4.19" evidence="8"/>
<comment type="similarity">
    <text evidence="8">Belongs to the tRNA(Ile)-lysidine synthase family.</text>
</comment>
<proteinExistence type="inferred from homology"/>
<dbReference type="GO" id="GO:0032267">
    <property type="term" value="F:tRNA(Ile)-lysidine synthase activity"/>
    <property type="evidence" value="ECO:0007669"/>
    <property type="project" value="UniProtKB-EC"/>
</dbReference>
<evidence type="ECO:0000256" key="1">
    <source>
        <dbReference type="ARBA" id="ARBA00004496"/>
    </source>
</evidence>
<dbReference type="AlphaFoldDB" id="A0A1F4TPL4"/>
<evidence type="ECO:0000256" key="3">
    <source>
        <dbReference type="ARBA" id="ARBA00022598"/>
    </source>
</evidence>
<dbReference type="InterPro" id="IPR012796">
    <property type="entry name" value="Lysidine-tRNA-synth_C"/>
</dbReference>
<dbReference type="GO" id="GO:0006400">
    <property type="term" value="P:tRNA modification"/>
    <property type="evidence" value="ECO:0007669"/>
    <property type="project" value="UniProtKB-UniRule"/>
</dbReference>
<dbReference type="HAMAP" id="MF_01161">
    <property type="entry name" value="tRNA_Ile_lys_synt"/>
    <property type="match status" value="1"/>
</dbReference>
<feature type="domain" description="Lysidine-tRNA(Ile) synthetase C-terminal" evidence="9">
    <location>
        <begin position="382"/>
        <end position="454"/>
    </location>
</feature>
<comment type="subcellular location">
    <subcellularLocation>
        <location evidence="1 8">Cytoplasm</location>
    </subcellularLocation>
</comment>
<dbReference type="InterPro" id="IPR014729">
    <property type="entry name" value="Rossmann-like_a/b/a_fold"/>
</dbReference>
<evidence type="ECO:0000313" key="11">
    <source>
        <dbReference type="Proteomes" id="UP000177309"/>
    </source>
</evidence>
<keyword evidence="3 8" id="KW-0436">Ligase</keyword>
<comment type="function">
    <text evidence="8">Ligates lysine onto the cytidine present at position 34 of the AUA codon-specific tRNA(Ile) that contains the anticodon CAU, in an ATP-dependent manner. Cytidine is converted to lysidine, thus changing the amino acid specificity of the tRNA from methionine to isoleucine.</text>
</comment>
<dbReference type="SUPFAM" id="SSF56037">
    <property type="entry name" value="PheT/TilS domain"/>
    <property type="match status" value="1"/>
</dbReference>
<reference evidence="10 11" key="1">
    <citation type="journal article" date="2016" name="Nat. Commun.">
        <title>Thousands of microbial genomes shed light on interconnected biogeochemical processes in an aquifer system.</title>
        <authorList>
            <person name="Anantharaman K."/>
            <person name="Brown C.T."/>
            <person name="Hug L.A."/>
            <person name="Sharon I."/>
            <person name="Castelle C.J."/>
            <person name="Probst A.J."/>
            <person name="Thomas B.C."/>
            <person name="Singh A."/>
            <person name="Wilkins M.J."/>
            <person name="Karaoz U."/>
            <person name="Brodie E.L."/>
            <person name="Williams K.H."/>
            <person name="Hubbard S.S."/>
            <person name="Banfield J.F."/>
        </authorList>
    </citation>
    <scope>NUCLEOTIDE SEQUENCE [LARGE SCALE GENOMIC DNA]</scope>
</reference>
<feature type="binding site" evidence="8">
    <location>
        <begin position="27"/>
        <end position="32"/>
    </location>
    <ligand>
        <name>ATP</name>
        <dbReference type="ChEBI" id="CHEBI:30616"/>
    </ligand>
</feature>
<keyword evidence="6 8" id="KW-0067">ATP-binding</keyword>
<accession>A0A1F4TPL4</accession>
<evidence type="ECO:0000259" key="9">
    <source>
        <dbReference type="SMART" id="SM00977"/>
    </source>
</evidence>
<dbReference type="InterPro" id="IPR012795">
    <property type="entry name" value="tRNA_Ile_lys_synt_N"/>
</dbReference>
<dbReference type="SUPFAM" id="SSF52402">
    <property type="entry name" value="Adenine nucleotide alpha hydrolases-like"/>
    <property type="match status" value="1"/>
</dbReference>
<comment type="catalytic activity">
    <reaction evidence="7 8">
        <text>cytidine(34) in tRNA(Ile2) + L-lysine + ATP = lysidine(34) in tRNA(Ile2) + AMP + diphosphate + H(+)</text>
        <dbReference type="Rhea" id="RHEA:43744"/>
        <dbReference type="Rhea" id="RHEA-COMP:10625"/>
        <dbReference type="Rhea" id="RHEA-COMP:10670"/>
        <dbReference type="ChEBI" id="CHEBI:15378"/>
        <dbReference type="ChEBI" id="CHEBI:30616"/>
        <dbReference type="ChEBI" id="CHEBI:32551"/>
        <dbReference type="ChEBI" id="CHEBI:33019"/>
        <dbReference type="ChEBI" id="CHEBI:82748"/>
        <dbReference type="ChEBI" id="CHEBI:83665"/>
        <dbReference type="ChEBI" id="CHEBI:456215"/>
        <dbReference type="EC" id="6.3.4.19"/>
    </reaction>
</comment>
<keyword evidence="2 8" id="KW-0963">Cytoplasm</keyword>
<keyword evidence="4 8" id="KW-0819">tRNA processing</keyword>
<dbReference type="EMBL" id="MEUI01000014">
    <property type="protein sequence ID" value="OGC34628.1"/>
    <property type="molecule type" value="Genomic_DNA"/>
</dbReference>
<evidence type="ECO:0000256" key="8">
    <source>
        <dbReference type="HAMAP-Rule" id="MF_01161"/>
    </source>
</evidence>
<dbReference type="Pfam" id="PF01171">
    <property type="entry name" value="ATP_bind_3"/>
    <property type="match status" value="1"/>
</dbReference>
<dbReference type="GO" id="GO:0005524">
    <property type="term" value="F:ATP binding"/>
    <property type="evidence" value="ECO:0007669"/>
    <property type="project" value="UniProtKB-UniRule"/>
</dbReference>
<dbReference type="CDD" id="cd01992">
    <property type="entry name" value="TilS_N"/>
    <property type="match status" value="1"/>
</dbReference>
<name>A0A1F4TPL4_UNCSA</name>
<dbReference type="GO" id="GO:0005737">
    <property type="term" value="C:cytoplasm"/>
    <property type="evidence" value="ECO:0007669"/>
    <property type="project" value="UniProtKB-SubCell"/>
</dbReference>
<evidence type="ECO:0000256" key="4">
    <source>
        <dbReference type="ARBA" id="ARBA00022694"/>
    </source>
</evidence>
<comment type="domain">
    <text evidence="8">The N-terminal region contains the highly conserved SGGXDS motif, predicted to be a P-loop motif involved in ATP binding.</text>
</comment>
<organism evidence="10 11">
    <name type="scientific">candidate division WOR-1 bacterium RIFOXYC2_FULL_41_25</name>
    <dbReference type="NCBI Taxonomy" id="1802586"/>
    <lineage>
        <taxon>Bacteria</taxon>
        <taxon>Bacillati</taxon>
        <taxon>Saganbacteria</taxon>
    </lineage>
</organism>
<dbReference type="NCBIfam" id="TIGR02433">
    <property type="entry name" value="lysidine_TilS_C"/>
    <property type="match status" value="1"/>
</dbReference>
<dbReference type="PANTHER" id="PTHR43033">
    <property type="entry name" value="TRNA(ILE)-LYSIDINE SYNTHASE-RELATED"/>
    <property type="match status" value="1"/>
</dbReference>
<dbReference type="InterPro" id="IPR011063">
    <property type="entry name" value="TilS/TtcA_N"/>
</dbReference>
<evidence type="ECO:0000256" key="2">
    <source>
        <dbReference type="ARBA" id="ARBA00022490"/>
    </source>
</evidence>
<keyword evidence="5 8" id="KW-0547">Nucleotide-binding</keyword>
<comment type="caution">
    <text evidence="10">The sequence shown here is derived from an EMBL/GenBank/DDBJ whole genome shotgun (WGS) entry which is preliminary data.</text>
</comment>
<evidence type="ECO:0000256" key="6">
    <source>
        <dbReference type="ARBA" id="ARBA00022840"/>
    </source>
</evidence>
<dbReference type="InterPro" id="IPR012094">
    <property type="entry name" value="tRNA_Ile_lys_synt"/>
</dbReference>
<dbReference type="PANTHER" id="PTHR43033:SF1">
    <property type="entry name" value="TRNA(ILE)-LYSIDINE SYNTHASE-RELATED"/>
    <property type="match status" value="1"/>
</dbReference>
<dbReference type="SUPFAM" id="SSF82829">
    <property type="entry name" value="MesJ substrate recognition domain-like"/>
    <property type="match status" value="1"/>
</dbReference>
<dbReference type="Gene3D" id="1.20.59.20">
    <property type="match status" value="1"/>
</dbReference>
<dbReference type="NCBIfam" id="TIGR02432">
    <property type="entry name" value="lysidine_TilS_N"/>
    <property type="match status" value="1"/>
</dbReference>
<evidence type="ECO:0000313" key="10">
    <source>
        <dbReference type="EMBL" id="OGC34628.1"/>
    </source>
</evidence>
<dbReference type="Pfam" id="PF11734">
    <property type="entry name" value="TilS_C"/>
    <property type="match status" value="1"/>
</dbReference>
<dbReference type="Proteomes" id="UP000177309">
    <property type="component" value="Unassembled WGS sequence"/>
</dbReference>